<keyword evidence="5 9" id="KW-0297">G-protein coupled receptor</keyword>
<dbReference type="InterPro" id="IPR000611">
    <property type="entry name" value="NPY_rcpt"/>
</dbReference>
<feature type="transmembrane region" description="Helical" evidence="11">
    <location>
        <begin position="107"/>
        <end position="135"/>
    </location>
</feature>
<feature type="transmembrane region" description="Helical" evidence="11">
    <location>
        <begin position="156"/>
        <end position="176"/>
    </location>
</feature>
<gene>
    <name evidence="13" type="ORF">FSP39_006549</name>
</gene>
<dbReference type="GO" id="GO:0005886">
    <property type="term" value="C:plasma membrane"/>
    <property type="evidence" value="ECO:0007669"/>
    <property type="project" value="TreeGrafter"/>
</dbReference>
<evidence type="ECO:0000313" key="14">
    <source>
        <dbReference type="Proteomes" id="UP001186944"/>
    </source>
</evidence>
<comment type="similarity">
    <text evidence="2 9">Belongs to the G-protein coupled receptor 1 family.</text>
</comment>
<evidence type="ECO:0000256" key="6">
    <source>
        <dbReference type="ARBA" id="ARBA00023136"/>
    </source>
</evidence>
<dbReference type="InterPro" id="IPR000276">
    <property type="entry name" value="GPCR_Rhodpsn"/>
</dbReference>
<feature type="transmembrane region" description="Helical" evidence="11">
    <location>
        <begin position="43"/>
        <end position="64"/>
    </location>
</feature>
<accession>A0AA88XQD1</accession>
<dbReference type="PANTHER" id="PTHR45695:SF15">
    <property type="entry name" value="OPSIN RH2"/>
    <property type="match status" value="1"/>
</dbReference>
<evidence type="ECO:0000256" key="8">
    <source>
        <dbReference type="ARBA" id="ARBA00023224"/>
    </source>
</evidence>
<feature type="transmembrane region" description="Helical" evidence="11">
    <location>
        <begin position="207"/>
        <end position="236"/>
    </location>
</feature>
<evidence type="ECO:0000256" key="5">
    <source>
        <dbReference type="ARBA" id="ARBA00023040"/>
    </source>
</evidence>
<dbReference type="AlphaFoldDB" id="A0AA88XQD1"/>
<dbReference type="Proteomes" id="UP001186944">
    <property type="component" value="Unassembled WGS sequence"/>
</dbReference>
<evidence type="ECO:0000256" key="7">
    <source>
        <dbReference type="ARBA" id="ARBA00023170"/>
    </source>
</evidence>
<keyword evidence="3 9" id="KW-0812">Transmembrane</keyword>
<dbReference type="PROSITE" id="PS50262">
    <property type="entry name" value="G_PROTEIN_RECEP_F1_2"/>
    <property type="match status" value="1"/>
</dbReference>
<evidence type="ECO:0000256" key="4">
    <source>
        <dbReference type="ARBA" id="ARBA00022989"/>
    </source>
</evidence>
<comment type="subcellular location">
    <subcellularLocation>
        <location evidence="1">Membrane</location>
        <topology evidence="1">Multi-pass membrane protein</topology>
    </subcellularLocation>
</comment>
<feature type="region of interest" description="Disordered" evidence="10">
    <location>
        <begin position="388"/>
        <end position="416"/>
    </location>
</feature>
<dbReference type="PRINTS" id="PR01012">
    <property type="entry name" value="NRPEPTIDEYR"/>
</dbReference>
<dbReference type="PANTHER" id="PTHR45695">
    <property type="entry name" value="LEUCOKININ RECEPTOR-RELATED"/>
    <property type="match status" value="1"/>
</dbReference>
<sequence length="416" mass="47123">MSGLDGGSYGDYHDYYAYYNYTYEYDLAESLSHLPLDELVPAVLFYGMIGILGVGGNILVMVAIAMFPRMRSITNVFLLSLASADLLLVLVCVPIKCAAFFSYTWRMGAFLCTFVAFIQNVSMICSVMTLTVMSIERFFAILFPLKARYVCTMRHAKFMICTVWIFSFLMAIPIIFGQQLREVGLKNKAYWCERRFSDHKYHKLYELYMLVIMFIIPVLVMGITYALVCLEIWMVVSKRAVMRSGSECTRAMNGRSIKKDHVTAANYTLTSSSSTRKPPAAHSNDTNTSKQIILMLVTIVSLFAICWGPILINNVLVAFGVLDNLNTGYLKPMRMAFHLMSYANSCVNPIVYGFLSKNFRDSFKSAVRSCFTGRKRVAITESTRGSILKSSNGSEERDNGYMRVDDHDKDLEMNKM</sequence>
<dbReference type="Pfam" id="PF00001">
    <property type="entry name" value="7tm_1"/>
    <property type="match status" value="1"/>
</dbReference>
<feature type="transmembrane region" description="Helical" evidence="11">
    <location>
        <begin position="292"/>
        <end position="316"/>
    </location>
</feature>
<proteinExistence type="inferred from homology"/>
<protein>
    <recommendedName>
        <fullName evidence="12">G-protein coupled receptors family 1 profile domain-containing protein</fullName>
    </recommendedName>
</protein>
<comment type="caution">
    <text evidence="13">The sequence shown here is derived from an EMBL/GenBank/DDBJ whole genome shotgun (WGS) entry which is preliminary data.</text>
</comment>
<feature type="domain" description="G-protein coupled receptors family 1 profile" evidence="12">
    <location>
        <begin position="56"/>
        <end position="352"/>
    </location>
</feature>
<feature type="compositionally biased region" description="Basic and acidic residues" evidence="10">
    <location>
        <begin position="394"/>
        <end position="416"/>
    </location>
</feature>
<dbReference type="Gene3D" id="1.20.1070.10">
    <property type="entry name" value="Rhodopsin 7-helix transmembrane proteins"/>
    <property type="match status" value="1"/>
</dbReference>
<dbReference type="CDD" id="cd15001">
    <property type="entry name" value="7tmA_GPRnna14-like"/>
    <property type="match status" value="1"/>
</dbReference>
<evidence type="ECO:0000256" key="1">
    <source>
        <dbReference type="ARBA" id="ARBA00004141"/>
    </source>
</evidence>
<evidence type="ECO:0000256" key="3">
    <source>
        <dbReference type="ARBA" id="ARBA00022692"/>
    </source>
</evidence>
<evidence type="ECO:0000256" key="11">
    <source>
        <dbReference type="SAM" id="Phobius"/>
    </source>
</evidence>
<dbReference type="GO" id="GO:0004983">
    <property type="term" value="F:neuropeptide Y receptor activity"/>
    <property type="evidence" value="ECO:0007669"/>
    <property type="project" value="InterPro"/>
</dbReference>
<dbReference type="InterPro" id="IPR017452">
    <property type="entry name" value="GPCR_Rhodpsn_7TM"/>
</dbReference>
<dbReference type="PROSITE" id="PS00237">
    <property type="entry name" value="G_PROTEIN_RECEP_F1_1"/>
    <property type="match status" value="1"/>
</dbReference>
<evidence type="ECO:0000256" key="10">
    <source>
        <dbReference type="SAM" id="MobiDB-lite"/>
    </source>
</evidence>
<dbReference type="EMBL" id="VSWD01000010">
    <property type="protein sequence ID" value="KAK3089789.1"/>
    <property type="molecule type" value="Genomic_DNA"/>
</dbReference>
<reference evidence="13" key="1">
    <citation type="submission" date="2019-08" db="EMBL/GenBank/DDBJ databases">
        <title>The improved chromosome-level genome for the pearl oyster Pinctada fucata martensii using PacBio sequencing and Hi-C.</title>
        <authorList>
            <person name="Zheng Z."/>
        </authorList>
    </citation>
    <scope>NUCLEOTIDE SEQUENCE</scope>
    <source>
        <strain evidence="13">ZZ-2019</strain>
        <tissue evidence="13">Adductor muscle</tissue>
    </source>
</reference>
<keyword evidence="7 9" id="KW-0675">Receptor</keyword>
<keyword evidence="4 11" id="KW-1133">Transmembrane helix</keyword>
<organism evidence="13 14">
    <name type="scientific">Pinctada imbricata</name>
    <name type="common">Atlantic pearl-oyster</name>
    <name type="synonym">Pinctada martensii</name>
    <dbReference type="NCBI Taxonomy" id="66713"/>
    <lineage>
        <taxon>Eukaryota</taxon>
        <taxon>Metazoa</taxon>
        <taxon>Spiralia</taxon>
        <taxon>Lophotrochozoa</taxon>
        <taxon>Mollusca</taxon>
        <taxon>Bivalvia</taxon>
        <taxon>Autobranchia</taxon>
        <taxon>Pteriomorphia</taxon>
        <taxon>Pterioida</taxon>
        <taxon>Pterioidea</taxon>
        <taxon>Pteriidae</taxon>
        <taxon>Pinctada</taxon>
    </lineage>
</organism>
<evidence type="ECO:0000259" key="12">
    <source>
        <dbReference type="PROSITE" id="PS50262"/>
    </source>
</evidence>
<keyword evidence="14" id="KW-1185">Reference proteome</keyword>
<evidence type="ECO:0000313" key="13">
    <source>
        <dbReference type="EMBL" id="KAK3089789.1"/>
    </source>
</evidence>
<feature type="transmembrane region" description="Helical" evidence="11">
    <location>
        <begin position="336"/>
        <end position="355"/>
    </location>
</feature>
<keyword evidence="6 11" id="KW-0472">Membrane</keyword>
<feature type="transmembrane region" description="Helical" evidence="11">
    <location>
        <begin position="76"/>
        <end position="101"/>
    </location>
</feature>
<name>A0AA88XQD1_PINIB</name>
<dbReference type="SUPFAM" id="SSF81321">
    <property type="entry name" value="Family A G protein-coupled receptor-like"/>
    <property type="match status" value="1"/>
</dbReference>
<keyword evidence="8 9" id="KW-0807">Transducer</keyword>
<evidence type="ECO:0000256" key="2">
    <source>
        <dbReference type="ARBA" id="ARBA00010663"/>
    </source>
</evidence>
<dbReference type="PRINTS" id="PR00237">
    <property type="entry name" value="GPCRRHODOPSN"/>
</dbReference>
<evidence type="ECO:0000256" key="9">
    <source>
        <dbReference type="RuleBase" id="RU000688"/>
    </source>
</evidence>